<dbReference type="InterPro" id="IPR020549">
    <property type="entry name" value="YbeY_CS"/>
</dbReference>
<feature type="binding site" evidence="7">
    <location>
        <position position="112"/>
    </location>
    <ligand>
        <name>Zn(2+)</name>
        <dbReference type="ChEBI" id="CHEBI:29105"/>
        <note>catalytic</note>
    </ligand>
</feature>
<dbReference type="NCBIfam" id="TIGR00043">
    <property type="entry name" value="rRNA maturation RNase YbeY"/>
    <property type="match status" value="1"/>
</dbReference>
<comment type="similarity">
    <text evidence="1 7">Belongs to the endoribonuclease YbeY family.</text>
</comment>
<proteinExistence type="inferred from homology"/>
<dbReference type="InterPro" id="IPR002036">
    <property type="entry name" value="YbeY"/>
</dbReference>
<dbReference type="InterPro" id="IPR023091">
    <property type="entry name" value="MetalPrtase_cat_dom_sf_prd"/>
</dbReference>
<dbReference type="SUPFAM" id="SSF55486">
    <property type="entry name" value="Metalloproteases ('zincins'), catalytic domain"/>
    <property type="match status" value="1"/>
</dbReference>
<keyword evidence="3 7" id="KW-0479">Metal-binding</keyword>
<dbReference type="PROSITE" id="PS01306">
    <property type="entry name" value="UPF0054"/>
    <property type="match status" value="1"/>
</dbReference>
<dbReference type="GO" id="GO:0006364">
    <property type="term" value="P:rRNA processing"/>
    <property type="evidence" value="ECO:0007669"/>
    <property type="project" value="UniProtKB-UniRule"/>
</dbReference>
<keyword evidence="7" id="KW-0698">rRNA processing</keyword>
<keyword evidence="2 7" id="KW-0540">Nuclease</keyword>
<keyword evidence="5 7" id="KW-0378">Hydrolase</keyword>
<dbReference type="GO" id="GO:0004521">
    <property type="term" value="F:RNA endonuclease activity"/>
    <property type="evidence" value="ECO:0007669"/>
    <property type="project" value="UniProtKB-UniRule"/>
</dbReference>
<evidence type="ECO:0000256" key="7">
    <source>
        <dbReference type="HAMAP-Rule" id="MF_00009"/>
    </source>
</evidence>
<comment type="caution">
    <text evidence="8">The sequence shown here is derived from an EMBL/GenBank/DDBJ whole genome shotgun (WGS) entry which is preliminary data.</text>
</comment>
<keyword evidence="7" id="KW-0963">Cytoplasm</keyword>
<sequence length="149" mass="17063">MSQIEVRNLQKKKRLDLRLLKKLASSVLKEKLVSEDKEVSITLVDNAKIKQLNERFRGVRDFTDVLAFPLGGEFISTKNLLGEVIISVETADKQARERGHSLEDELILLLIHGILHLLGYRDDDKREREVMQEEERKILSSLGMNVGIV</sequence>
<feature type="binding site" evidence="7">
    <location>
        <position position="116"/>
    </location>
    <ligand>
        <name>Zn(2+)</name>
        <dbReference type="ChEBI" id="CHEBI:29105"/>
        <note>catalytic</note>
    </ligand>
</feature>
<evidence type="ECO:0000313" key="8">
    <source>
        <dbReference type="EMBL" id="RLE07842.1"/>
    </source>
</evidence>
<evidence type="ECO:0000256" key="2">
    <source>
        <dbReference type="ARBA" id="ARBA00022722"/>
    </source>
</evidence>
<dbReference type="PANTHER" id="PTHR46986">
    <property type="entry name" value="ENDORIBONUCLEASE YBEY, CHLOROPLASTIC"/>
    <property type="match status" value="1"/>
</dbReference>
<dbReference type="AlphaFoldDB" id="A0A662D323"/>
<dbReference type="Pfam" id="PF02130">
    <property type="entry name" value="YbeY"/>
    <property type="match status" value="1"/>
</dbReference>
<evidence type="ECO:0000256" key="1">
    <source>
        <dbReference type="ARBA" id="ARBA00010875"/>
    </source>
</evidence>
<comment type="function">
    <text evidence="7">Single strand-specific metallo-endoribonuclease involved in late-stage 70S ribosome quality control and in maturation of the 3' terminus of the 16S rRNA.</text>
</comment>
<evidence type="ECO:0000313" key="9">
    <source>
        <dbReference type="Proteomes" id="UP000277457"/>
    </source>
</evidence>
<dbReference type="EMBL" id="QMPY01000063">
    <property type="protein sequence ID" value="RLE07842.1"/>
    <property type="molecule type" value="Genomic_DNA"/>
</dbReference>
<dbReference type="GO" id="GO:0008270">
    <property type="term" value="F:zinc ion binding"/>
    <property type="evidence" value="ECO:0007669"/>
    <property type="project" value="UniProtKB-UniRule"/>
</dbReference>
<keyword evidence="7" id="KW-0690">Ribosome biogenesis</keyword>
<dbReference type="Gene3D" id="3.40.390.30">
    <property type="entry name" value="Metalloproteases ('zincins'), catalytic domain"/>
    <property type="match status" value="1"/>
</dbReference>
<comment type="subcellular location">
    <subcellularLocation>
        <location evidence="7">Cytoplasm</location>
    </subcellularLocation>
</comment>
<keyword evidence="6 7" id="KW-0862">Zinc</keyword>
<dbReference type="PANTHER" id="PTHR46986:SF1">
    <property type="entry name" value="ENDORIBONUCLEASE YBEY, CHLOROPLASTIC"/>
    <property type="match status" value="1"/>
</dbReference>
<name>A0A662D323_UNCAE</name>
<gene>
    <name evidence="7 8" type="primary">ybeY</name>
    <name evidence="8" type="ORF">DRZ78_02255</name>
</gene>
<keyword evidence="4 7" id="KW-0255">Endonuclease</keyword>
<accession>A0A662D323</accession>
<evidence type="ECO:0000256" key="3">
    <source>
        <dbReference type="ARBA" id="ARBA00022723"/>
    </source>
</evidence>
<comment type="cofactor">
    <cofactor evidence="7">
        <name>Zn(2+)</name>
        <dbReference type="ChEBI" id="CHEBI:29105"/>
    </cofactor>
    <text evidence="7">Binds 1 zinc ion.</text>
</comment>
<dbReference type="GO" id="GO:0005737">
    <property type="term" value="C:cytoplasm"/>
    <property type="evidence" value="ECO:0007669"/>
    <property type="project" value="UniProtKB-SubCell"/>
</dbReference>
<reference evidence="8 9" key="1">
    <citation type="submission" date="2018-06" db="EMBL/GenBank/DDBJ databases">
        <title>Extensive metabolic versatility and redundancy in microbially diverse, dynamic hydrothermal sediments.</title>
        <authorList>
            <person name="Dombrowski N."/>
            <person name="Teske A."/>
            <person name="Baker B.J."/>
        </authorList>
    </citation>
    <scope>NUCLEOTIDE SEQUENCE [LARGE SCALE GENOMIC DNA]</scope>
    <source>
        <strain evidence="8">B7_G13</strain>
    </source>
</reference>
<dbReference type="HAMAP" id="MF_00009">
    <property type="entry name" value="Endoribonucl_YbeY"/>
    <property type="match status" value="1"/>
</dbReference>
<feature type="binding site" evidence="7">
    <location>
        <position position="122"/>
    </location>
    <ligand>
        <name>Zn(2+)</name>
        <dbReference type="ChEBI" id="CHEBI:29105"/>
        <note>catalytic</note>
    </ligand>
</feature>
<organism evidence="8 9">
    <name type="scientific">Aerophobetes bacterium</name>
    <dbReference type="NCBI Taxonomy" id="2030807"/>
    <lineage>
        <taxon>Bacteria</taxon>
        <taxon>Candidatus Aerophobota</taxon>
    </lineage>
</organism>
<dbReference type="GO" id="GO:0004222">
    <property type="term" value="F:metalloendopeptidase activity"/>
    <property type="evidence" value="ECO:0007669"/>
    <property type="project" value="InterPro"/>
</dbReference>
<evidence type="ECO:0000256" key="6">
    <source>
        <dbReference type="ARBA" id="ARBA00022833"/>
    </source>
</evidence>
<dbReference type="Proteomes" id="UP000277457">
    <property type="component" value="Unassembled WGS sequence"/>
</dbReference>
<evidence type="ECO:0000256" key="4">
    <source>
        <dbReference type="ARBA" id="ARBA00022759"/>
    </source>
</evidence>
<dbReference type="EC" id="3.1.-.-" evidence="7"/>
<protein>
    <recommendedName>
        <fullName evidence="7">Endoribonuclease YbeY</fullName>
        <ecNumber evidence="7">3.1.-.-</ecNumber>
    </recommendedName>
</protein>
<evidence type="ECO:0000256" key="5">
    <source>
        <dbReference type="ARBA" id="ARBA00022801"/>
    </source>
</evidence>